<dbReference type="InterPro" id="IPR001790">
    <property type="entry name" value="Ribosomal_uL10"/>
</dbReference>
<dbReference type="EMBL" id="JHUK01000003">
    <property type="protein sequence ID" value="RAM57800.1"/>
    <property type="molecule type" value="Genomic_DNA"/>
</dbReference>
<comment type="function">
    <text evidence="5">Forms part of the ribosomal stalk, playing a central role in the interaction of the ribosome with GTP-bound translation factors.</text>
</comment>
<dbReference type="GO" id="GO:0070180">
    <property type="term" value="F:large ribosomal subunit rRNA binding"/>
    <property type="evidence" value="ECO:0007669"/>
    <property type="project" value="UniProtKB-UniRule"/>
</dbReference>
<dbReference type="Pfam" id="PF00466">
    <property type="entry name" value="Ribosomal_L10"/>
    <property type="match status" value="1"/>
</dbReference>
<organism evidence="6 7">
    <name type="scientific">Candidatus Phytoplasma oryzae</name>
    <dbReference type="NCBI Taxonomy" id="203274"/>
    <lineage>
        <taxon>Bacteria</taxon>
        <taxon>Bacillati</taxon>
        <taxon>Mycoplasmatota</taxon>
        <taxon>Mollicutes</taxon>
        <taxon>Acholeplasmatales</taxon>
        <taxon>Acholeplasmataceae</taxon>
        <taxon>Candidatus Phytoplasma</taxon>
        <taxon>16SrXI (Rice yellow dwarf group)</taxon>
    </lineage>
</organism>
<comment type="caution">
    <text evidence="6">The sequence shown here is derived from an EMBL/GenBank/DDBJ whole genome shotgun (WGS) entry which is preliminary data.</text>
</comment>
<dbReference type="GO" id="GO:0006412">
    <property type="term" value="P:translation"/>
    <property type="evidence" value="ECO:0007669"/>
    <property type="project" value="UniProtKB-UniRule"/>
</dbReference>
<comment type="subunit">
    <text evidence="5">Part of the ribosomal stalk of the 50S ribosomal subunit. The N-terminus interacts with L11 and the large rRNA to form the base of the stalk. The C-terminus forms an elongated spine to which L12 dimers bind in a sequential fashion forming a multimeric L10(L12)X complex.</text>
</comment>
<keyword evidence="2 5" id="KW-0689">Ribosomal protein</keyword>
<keyword evidence="5" id="KW-0699">rRNA-binding</keyword>
<keyword evidence="5" id="KW-0694">RNA-binding</keyword>
<dbReference type="RefSeq" id="WP_111961329.1">
    <property type="nucleotide sequence ID" value="NZ_JHUK01000003.1"/>
</dbReference>
<gene>
    <name evidence="5" type="primary">rplJ</name>
    <name evidence="6" type="ORF">DH96_01730</name>
</gene>
<proteinExistence type="inferred from homology"/>
<dbReference type="PANTHER" id="PTHR11560">
    <property type="entry name" value="39S RIBOSOMAL PROTEIN L10, MITOCHONDRIAL"/>
    <property type="match status" value="1"/>
</dbReference>
<dbReference type="CDD" id="cd05797">
    <property type="entry name" value="Ribosomal_L10"/>
    <property type="match status" value="1"/>
</dbReference>
<sequence length="170" mass="20028">MLRNIIKKKSEDVSQLVNDIQRSKIVLLFDYQKLTVKDFTELRVQLRKFNSRIKLYANNIIKRAFLQINLKELADIINYPKALLLSNEEITEPLKILFYFSQKNKFLKIISGLIEQQIYSKDMINTLAVLPSKKELISILVFNLLMPIRELVIILEMCLSQKLKIEKKDN</sequence>
<dbReference type="GO" id="GO:1990904">
    <property type="term" value="C:ribonucleoprotein complex"/>
    <property type="evidence" value="ECO:0007669"/>
    <property type="project" value="UniProtKB-KW"/>
</dbReference>
<comment type="similarity">
    <text evidence="1 5">Belongs to the universal ribosomal protein uL10 family.</text>
</comment>
<evidence type="ECO:0000256" key="5">
    <source>
        <dbReference type="HAMAP-Rule" id="MF_00362"/>
    </source>
</evidence>
<dbReference type="Gene3D" id="3.30.70.1730">
    <property type="match status" value="1"/>
</dbReference>
<protein>
    <recommendedName>
        <fullName evidence="4 5">Large ribosomal subunit protein uL10</fullName>
    </recommendedName>
</protein>
<keyword evidence="7" id="KW-1185">Reference proteome</keyword>
<dbReference type="InterPro" id="IPR043141">
    <property type="entry name" value="Ribosomal_uL10-like_sf"/>
</dbReference>
<dbReference type="InterPro" id="IPR022973">
    <property type="entry name" value="Ribosomal_uL10_bac"/>
</dbReference>
<reference evidence="6 7" key="1">
    <citation type="submission" date="2014-04" db="EMBL/GenBank/DDBJ databases">
        <title>Genome study of Napier grass stunt phytoplasma.</title>
        <authorList>
            <person name="Kawicha P."/>
            <person name="Dickinson M."/>
            <person name="Hodgetts J."/>
        </authorList>
    </citation>
    <scope>NUCLEOTIDE SEQUENCE [LARGE SCALE GENOMIC DNA]</scope>
    <source>
        <strain evidence="6 7">NGS-S10</strain>
    </source>
</reference>
<evidence type="ECO:0000313" key="7">
    <source>
        <dbReference type="Proteomes" id="UP000249343"/>
    </source>
</evidence>
<dbReference type="AlphaFoldDB" id="A0A328IKG7"/>
<dbReference type="HAMAP" id="MF_00362">
    <property type="entry name" value="Ribosomal_uL10"/>
    <property type="match status" value="1"/>
</dbReference>
<dbReference type="GO" id="GO:0005840">
    <property type="term" value="C:ribosome"/>
    <property type="evidence" value="ECO:0007669"/>
    <property type="project" value="UniProtKB-KW"/>
</dbReference>
<accession>A0A328IKG7</accession>
<dbReference type="SUPFAM" id="SSF160369">
    <property type="entry name" value="Ribosomal protein L10-like"/>
    <property type="match status" value="1"/>
</dbReference>
<evidence type="ECO:0000256" key="1">
    <source>
        <dbReference type="ARBA" id="ARBA00008889"/>
    </source>
</evidence>
<keyword evidence="3 5" id="KW-0687">Ribonucleoprotein</keyword>
<dbReference type="NCBIfam" id="NF000955">
    <property type="entry name" value="PRK00099.1-1"/>
    <property type="match status" value="1"/>
</dbReference>
<evidence type="ECO:0000313" key="6">
    <source>
        <dbReference type="EMBL" id="RAM57800.1"/>
    </source>
</evidence>
<name>A0A328IKG7_9MOLU</name>
<dbReference type="InterPro" id="IPR047865">
    <property type="entry name" value="Ribosomal_uL10_bac_type"/>
</dbReference>
<evidence type="ECO:0000256" key="3">
    <source>
        <dbReference type="ARBA" id="ARBA00023274"/>
    </source>
</evidence>
<evidence type="ECO:0000256" key="2">
    <source>
        <dbReference type="ARBA" id="ARBA00022980"/>
    </source>
</evidence>
<evidence type="ECO:0000256" key="4">
    <source>
        <dbReference type="ARBA" id="ARBA00035202"/>
    </source>
</evidence>
<dbReference type="Proteomes" id="UP000249343">
    <property type="component" value="Unassembled WGS sequence"/>
</dbReference>